<organism evidence="2 3">
    <name type="scientific">Stylosanthes scabra</name>
    <dbReference type="NCBI Taxonomy" id="79078"/>
    <lineage>
        <taxon>Eukaryota</taxon>
        <taxon>Viridiplantae</taxon>
        <taxon>Streptophyta</taxon>
        <taxon>Embryophyta</taxon>
        <taxon>Tracheophyta</taxon>
        <taxon>Spermatophyta</taxon>
        <taxon>Magnoliopsida</taxon>
        <taxon>eudicotyledons</taxon>
        <taxon>Gunneridae</taxon>
        <taxon>Pentapetalae</taxon>
        <taxon>rosids</taxon>
        <taxon>fabids</taxon>
        <taxon>Fabales</taxon>
        <taxon>Fabaceae</taxon>
        <taxon>Papilionoideae</taxon>
        <taxon>50 kb inversion clade</taxon>
        <taxon>dalbergioids sensu lato</taxon>
        <taxon>Dalbergieae</taxon>
        <taxon>Pterocarpus clade</taxon>
        <taxon>Stylosanthes</taxon>
    </lineage>
</organism>
<reference evidence="2 3" key="1">
    <citation type="journal article" date="2023" name="Plants (Basel)">
        <title>Bridging the Gap: Combining Genomics and Transcriptomics Approaches to Understand Stylosanthes scabra, an Orphan Legume from the Brazilian Caatinga.</title>
        <authorList>
            <person name="Ferreira-Neto J.R.C."/>
            <person name="da Silva M.D."/>
            <person name="Binneck E."/>
            <person name="de Melo N.F."/>
            <person name="da Silva R.H."/>
            <person name="de Melo A.L.T.M."/>
            <person name="Pandolfi V."/>
            <person name="Bustamante F.O."/>
            <person name="Brasileiro-Vidal A.C."/>
            <person name="Benko-Iseppon A.M."/>
        </authorList>
    </citation>
    <scope>NUCLEOTIDE SEQUENCE [LARGE SCALE GENOMIC DNA]</scope>
    <source>
        <tissue evidence="2">Leaves</tissue>
    </source>
</reference>
<evidence type="ECO:0000313" key="2">
    <source>
        <dbReference type="EMBL" id="MED6175786.1"/>
    </source>
</evidence>
<protein>
    <submittedName>
        <fullName evidence="2">Uncharacterized protein</fullName>
    </submittedName>
</protein>
<dbReference type="Proteomes" id="UP001341840">
    <property type="component" value="Unassembled WGS sequence"/>
</dbReference>
<feature type="transmembrane region" description="Helical" evidence="1">
    <location>
        <begin position="207"/>
        <end position="227"/>
    </location>
</feature>
<evidence type="ECO:0000313" key="3">
    <source>
        <dbReference type="Proteomes" id="UP001341840"/>
    </source>
</evidence>
<keyword evidence="1" id="KW-0812">Transmembrane</keyword>
<gene>
    <name evidence="2" type="ORF">PIB30_081602</name>
</gene>
<accession>A0ABU6VQ97</accession>
<comment type="caution">
    <text evidence="2">The sequence shown here is derived from an EMBL/GenBank/DDBJ whole genome shotgun (WGS) entry which is preliminary data.</text>
</comment>
<sequence>MPSIRVSWNSPTNQLSCMMQSYIPGEILEECKSQLQMAGDLNLNSATVLLEMEMTPSTSQTSQTKTFALIQIGRSGSKTSFLIQMGSSCPVAETLNQTIFPSWEADEDCSSLLDGKSPDCLTFSGDDSSVTFEVPQVDGRNLKTVMLYVVHSSSPNITNVEGHVLQKVLIMNHTKNTFVEFALDELTSMKYEKWHNVMSNLQAGNKVEILILWSVFNVTKIAVYLIYAESSHPNLEHSHTTADNEIMEMKGDKNIIVPGNAKNRFCGPITIASLLISPPFWCGLAAFLIWKQRQSHKRRRSS</sequence>
<proteinExistence type="predicted"/>
<keyword evidence="1" id="KW-0472">Membrane</keyword>
<keyword evidence="3" id="KW-1185">Reference proteome</keyword>
<keyword evidence="1" id="KW-1133">Transmembrane helix</keyword>
<evidence type="ECO:0000256" key="1">
    <source>
        <dbReference type="SAM" id="Phobius"/>
    </source>
</evidence>
<dbReference type="EMBL" id="JASCZI010152261">
    <property type="protein sequence ID" value="MED6175786.1"/>
    <property type="molecule type" value="Genomic_DNA"/>
</dbReference>
<name>A0ABU6VQ97_9FABA</name>
<feature type="transmembrane region" description="Helical" evidence="1">
    <location>
        <begin position="269"/>
        <end position="290"/>
    </location>
</feature>